<dbReference type="EMBL" id="JBDZYD010000009">
    <property type="protein sequence ID" value="MEQ0562382.1"/>
    <property type="molecule type" value="Genomic_DNA"/>
</dbReference>
<dbReference type="RefSeq" id="WP_348953862.1">
    <property type="nucleotide sequence ID" value="NZ_JBDZYD010000009.1"/>
</dbReference>
<name>A0ABV0LJB0_9PSEU</name>
<comment type="caution">
    <text evidence="2">The sequence shown here is derived from an EMBL/GenBank/DDBJ whole genome shotgun (WGS) entry which is preliminary data.</text>
</comment>
<feature type="compositionally biased region" description="Low complexity" evidence="1">
    <location>
        <begin position="412"/>
        <end position="457"/>
    </location>
</feature>
<dbReference type="Proteomes" id="UP001440984">
    <property type="component" value="Unassembled WGS sequence"/>
</dbReference>
<reference evidence="2 3" key="1">
    <citation type="submission" date="2024-05" db="EMBL/GenBank/DDBJ databases">
        <authorList>
            <person name="Zhao H."/>
            <person name="Xu Y."/>
            <person name="Lin S."/>
            <person name="Spain J.C."/>
            <person name="Zhou N.-Y."/>
        </authorList>
    </citation>
    <scope>NUCLEOTIDE SEQUENCE [LARGE SCALE GENOMIC DNA]</scope>
    <source>
        <strain evidence="2 3">NEAU-NG30</strain>
    </source>
</reference>
<accession>A0ABV0LJB0</accession>
<protein>
    <submittedName>
        <fullName evidence="2">Molecular chaperone DnaK</fullName>
    </submittedName>
</protein>
<feature type="region of interest" description="Disordered" evidence="1">
    <location>
        <begin position="352"/>
        <end position="518"/>
    </location>
</feature>
<dbReference type="InterPro" id="IPR043129">
    <property type="entry name" value="ATPase_NBD"/>
</dbReference>
<proteinExistence type="predicted"/>
<dbReference type="Gene3D" id="3.30.420.40">
    <property type="match status" value="2"/>
</dbReference>
<evidence type="ECO:0000313" key="3">
    <source>
        <dbReference type="Proteomes" id="UP001440984"/>
    </source>
</evidence>
<sequence length="518" mass="50961">MPYVLGIDVAQGRTHAATCRRQGPGWSEPEPLWLGERTPAAASALFLDDEGYLLTGDAAAQAGAQVPSRLLTGFHRRIGDDVPMMVEGEAFPPETLTTVLVEGIAEHAANLFGGAPHHLVLTHPGDWGGYRRDVLRRALADAGFTAVTLVPGSIAALGAHLPLPGPGTQVAGVCEFGADGVNVTLATATGAGGWQLGQSAEGVAPAAALSTLFALAGAASTPPKGLAGVVFCGDVPPHAVPPRPPCPMFAGPVPPATAALGAAALATLRADHRVTPQEPPAVETTLLPKVDTLGELGERPPRPPVEITPFELPERTGPLSLFRRKRPLAAAILVLATAASAGLITFTAREANAGSGTAPPAPTPVSGTVPGAGATRHAGGSAPGSVAPAHAAGASRGTAPAIDGSASGGGLAPAHAAAAPRDTALPPGATPATGGSAPGSSPAPAHAAAPLPGRAATPGPPLAPGATPAPGSGPAPAHAAAATGARAFPGPAPAPGYFPAPSSSPRSEPLRPPRRPLR</sequence>
<feature type="compositionally biased region" description="Low complexity" evidence="1">
    <location>
        <begin position="464"/>
        <end position="489"/>
    </location>
</feature>
<feature type="compositionally biased region" description="Low complexity" evidence="1">
    <location>
        <begin position="378"/>
        <end position="405"/>
    </location>
</feature>
<dbReference type="SUPFAM" id="SSF53067">
    <property type="entry name" value="Actin-like ATPase domain"/>
    <property type="match status" value="1"/>
</dbReference>
<gene>
    <name evidence="2" type="ORF">ABJI51_25135</name>
</gene>
<feature type="compositionally biased region" description="Low complexity" evidence="1">
    <location>
        <begin position="353"/>
        <end position="371"/>
    </location>
</feature>
<organism evidence="2 3">
    <name type="scientific">Amycolatopsis melonis</name>
    <dbReference type="NCBI Taxonomy" id="3156488"/>
    <lineage>
        <taxon>Bacteria</taxon>
        <taxon>Bacillati</taxon>
        <taxon>Actinomycetota</taxon>
        <taxon>Actinomycetes</taxon>
        <taxon>Pseudonocardiales</taxon>
        <taxon>Pseudonocardiaceae</taxon>
        <taxon>Amycolatopsis</taxon>
    </lineage>
</organism>
<evidence type="ECO:0000313" key="2">
    <source>
        <dbReference type="EMBL" id="MEQ0562382.1"/>
    </source>
</evidence>
<evidence type="ECO:0000256" key="1">
    <source>
        <dbReference type="SAM" id="MobiDB-lite"/>
    </source>
</evidence>
<keyword evidence="3" id="KW-1185">Reference proteome</keyword>